<feature type="domain" description="HTH lysR-type" evidence="5">
    <location>
        <begin position="9"/>
        <end position="66"/>
    </location>
</feature>
<dbReference type="GO" id="GO:0003700">
    <property type="term" value="F:DNA-binding transcription factor activity"/>
    <property type="evidence" value="ECO:0007669"/>
    <property type="project" value="InterPro"/>
</dbReference>
<dbReference type="PANTHER" id="PTHR30118">
    <property type="entry name" value="HTH-TYPE TRANSCRIPTIONAL REGULATOR LEUO-RELATED"/>
    <property type="match status" value="1"/>
</dbReference>
<dbReference type="InterPro" id="IPR005119">
    <property type="entry name" value="LysR_subst-bd"/>
</dbReference>
<dbReference type="InterPro" id="IPR036388">
    <property type="entry name" value="WH-like_DNA-bd_sf"/>
</dbReference>
<dbReference type="Gene3D" id="1.10.10.10">
    <property type="entry name" value="Winged helix-like DNA-binding domain superfamily/Winged helix DNA-binding domain"/>
    <property type="match status" value="1"/>
</dbReference>
<dbReference type="Gene3D" id="3.40.190.10">
    <property type="entry name" value="Periplasmic binding protein-like II"/>
    <property type="match status" value="2"/>
</dbReference>
<dbReference type="PANTHER" id="PTHR30118:SF15">
    <property type="entry name" value="TRANSCRIPTIONAL REGULATORY PROTEIN"/>
    <property type="match status" value="1"/>
</dbReference>
<dbReference type="SUPFAM" id="SSF46785">
    <property type="entry name" value="Winged helix' DNA-binding domain"/>
    <property type="match status" value="1"/>
</dbReference>
<dbReference type="Pfam" id="PF00126">
    <property type="entry name" value="HTH_1"/>
    <property type="match status" value="1"/>
</dbReference>
<dbReference type="EMBL" id="BSPO01000003">
    <property type="protein sequence ID" value="GLS84126.1"/>
    <property type="molecule type" value="Genomic_DNA"/>
</dbReference>
<dbReference type="Pfam" id="PF03466">
    <property type="entry name" value="LysR_substrate"/>
    <property type="match status" value="1"/>
</dbReference>
<dbReference type="PROSITE" id="PS50931">
    <property type="entry name" value="HTH_LYSR"/>
    <property type="match status" value="1"/>
</dbReference>
<keyword evidence="3" id="KW-0238">DNA-binding</keyword>
<gene>
    <name evidence="6" type="ORF">GCM10007894_21030</name>
</gene>
<keyword evidence="4" id="KW-0804">Transcription</keyword>
<keyword evidence="7" id="KW-1185">Reference proteome</keyword>
<comment type="caution">
    <text evidence="6">The sequence shown here is derived from an EMBL/GenBank/DDBJ whole genome shotgun (WGS) entry which is preliminary data.</text>
</comment>
<organism evidence="6 7">
    <name type="scientific">Paraferrimonas haliotis</name>
    <dbReference type="NCBI Taxonomy" id="2013866"/>
    <lineage>
        <taxon>Bacteria</taxon>
        <taxon>Pseudomonadati</taxon>
        <taxon>Pseudomonadota</taxon>
        <taxon>Gammaproteobacteria</taxon>
        <taxon>Alteromonadales</taxon>
        <taxon>Ferrimonadaceae</taxon>
        <taxon>Paraferrimonas</taxon>
    </lineage>
</organism>
<sequence>MAKDRFTNLDLNLLRTFIVLHQEQNTRLASKRLFVSQPAISKALQRLRHHFEDELFVKSKTGLSATAFADELAKGLAPILNDLQQSLNHTTAFTPATLSGVIRIAMSPFLLSTLGSRIFIELHRQAPQVQFQLVNWSKSTVRDLINDEVQIGIHYQLGDAPKQLLQKTIGTERFALVIRKQHPYTKDSIDISHGIDYPLATIIASDWNSQMSMIEQQLSARGIETQVGFRSELPSAIMEVIANTNMMFPASQYIDISRNPELRKLQGTIDNQPFKVDVCSYFHLKHRNNPTVSWLEKTVTALLN</sequence>
<evidence type="ECO:0000256" key="2">
    <source>
        <dbReference type="ARBA" id="ARBA00023015"/>
    </source>
</evidence>
<evidence type="ECO:0000256" key="4">
    <source>
        <dbReference type="ARBA" id="ARBA00023163"/>
    </source>
</evidence>
<reference evidence="6 7" key="1">
    <citation type="journal article" date="2014" name="Int. J. Syst. Evol. Microbiol.">
        <title>Complete genome sequence of Corynebacterium casei LMG S-19264T (=DSM 44701T), isolated from a smear-ripened cheese.</title>
        <authorList>
            <consortium name="US DOE Joint Genome Institute (JGI-PGF)"/>
            <person name="Walter F."/>
            <person name="Albersmeier A."/>
            <person name="Kalinowski J."/>
            <person name="Ruckert C."/>
        </authorList>
    </citation>
    <scope>NUCLEOTIDE SEQUENCE [LARGE SCALE GENOMIC DNA]</scope>
    <source>
        <strain evidence="6 7">NBRC 112785</strain>
    </source>
</reference>
<keyword evidence="2" id="KW-0805">Transcription regulation</keyword>
<protein>
    <submittedName>
        <fullName evidence="6">LysR family transcriptional regulator</fullName>
    </submittedName>
</protein>
<evidence type="ECO:0000259" key="5">
    <source>
        <dbReference type="PROSITE" id="PS50931"/>
    </source>
</evidence>
<evidence type="ECO:0000313" key="6">
    <source>
        <dbReference type="EMBL" id="GLS84126.1"/>
    </source>
</evidence>
<accession>A0AA37WZS8</accession>
<dbReference type="RefSeq" id="WP_095498392.1">
    <property type="nucleotide sequence ID" value="NZ_BSPO01000003.1"/>
</dbReference>
<comment type="similarity">
    <text evidence="1">Belongs to the LysR transcriptional regulatory family.</text>
</comment>
<evidence type="ECO:0000256" key="3">
    <source>
        <dbReference type="ARBA" id="ARBA00023125"/>
    </source>
</evidence>
<name>A0AA37WZS8_9GAMM</name>
<dbReference type="InterPro" id="IPR000847">
    <property type="entry name" value="LysR_HTH_N"/>
</dbReference>
<dbReference type="GO" id="GO:0003677">
    <property type="term" value="F:DNA binding"/>
    <property type="evidence" value="ECO:0007669"/>
    <property type="project" value="UniProtKB-KW"/>
</dbReference>
<proteinExistence type="inferred from homology"/>
<evidence type="ECO:0000256" key="1">
    <source>
        <dbReference type="ARBA" id="ARBA00009437"/>
    </source>
</evidence>
<dbReference type="AlphaFoldDB" id="A0AA37WZS8"/>
<dbReference type="InterPro" id="IPR050389">
    <property type="entry name" value="LysR-type_TF"/>
</dbReference>
<dbReference type="InterPro" id="IPR036390">
    <property type="entry name" value="WH_DNA-bd_sf"/>
</dbReference>
<dbReference type="Proteomes" id="UP001157439">
    <property type="component" value="Unassembled WGS sequence"/>
</dbReference>
<dbReference type="SUPFAM" id="SSF53850">
    <property type="entry name" value="Periplasmic binding protein-like II"/>
    <property type="match status" value="1"/>
</dbReference>
<evidence type="ECO:0000313" key="7">
    <source>
        <dbReference type="Proteomes" id="UP001157439"/>
    </source>
</evidence>